<dbReference type="CDD" id="cd04333">
    <property type="entry name" value="ProX_deacylase"/>
    <property type="match status" value="1"/>
</dbReference>
<dbReference type="AlphaFoldDB" id="A0A1Y4QH87"/>
<dbReference type="RefSeq" id="WP_087257063.1">
    <property type="nucleotide sequence ID" value="NZ_NFLB01000010.1"/>
</dbReference>
<dbReference type="EMBL" id="NFLB01000010">
    <property type="protein sequence ID" value="OUQ04587.1"/>
    <property type="molecule type" value="Genomic_DNA"/>
</dbReference>
<dbReference type="InterPro" id="IPR036754">
    <property type="entry name" value="YbaK/aa-tRNA-synt-asso_dom_sf"/>
</dbReference>
<dbReference type="Gene3D" id="3.90.960.10">
    <property type="entry name" value="YbaK/aminoacyl-tRNA synthetase-associated domain"/>
    <property type="match status" value="1"/>
</dbReference>
<organism evidence="2 3">
    <name type="scientific">Thomasclavelia spiroformis</name>
    <dbReference type="NCBI Taxonomy" id="29348"/>
    <lineage>
        <taxon>Bacteria</taxon>
        <taxon>Bacillati</taxon>
        <taxon>Bacillota</taxon>
        <taxon>Erysipelotrichia</taxon>
        <taxon>Erysipelotrichales</taxon>
        <taxon>Coprobacillaceae</taxon>
        <taxon>Thomasclavelia</taxon>
    </lineage>
</organism>
<accession>A0A1Y4QH87</accession>
<dbReference type="InterPro" id="IPR007214">
    <property type="entry name" value="YbaK/aa-tRNA-synth-assoc-dom"/>
</dbReference>
<evidence type="ECO:0000313" key="3">
    <source>
        <dbReference type="Proteomes" id="UP000196258"/>
    </source>
</evidence>
<dbReference type="SUPFAM" id="SSF55826">
    <property type="entry name" value="YbaK/ProRS associated domain"/>
    <property type="match status" value="1"/>
</dbReference>
<dbReference type="PANTHER" id="PTHR30411">
    <property type="entry name" value="CYTOPLASMIC PROTEIN"/>
    <property type="match status" value="1"/>
</dbReference>
<name>A0A1Y4QH87_9FIRM</name>
<evidence type="ECO:0000259" key="1">
    <source>
        <dbReference type="Pfam" id="PF04073"/>
    </source>
</evidence>
<sequence length="159" mass="17608">MAFEDVKQYFENVGMEDRVIELEKSSATVEEAANVIGCKPSQIAKTLSFLVGGKPILIVAAGDSKVDNRKYKNTFNEKAKMIPASQVETLIGHAPGGVCPFVINKEVAVYLDISLKRFEKVYPAGGNDHSTVYLSLDELEIHSHFIDWVDVCKDWSVDV</sequence>
<dbReference type="Pfam" id="PF04073">
    <property type="entry name" value="tRNA_edit"/>
    <property type="match status" value="1"/>
</dbReference>
<reference evidence="3" key="1">
    <citation type="submission" date="2017-04" db="EMBL/GenBank/DDBJ databases">
        <title>Function of individual gut microbiota members based on whole genome sequencing of pure cultures obtained from chicken caecum.</title>
        <authorList>
            <person name="Medvecky M."/>
            <person name="Cejkova D."/>
            <person name="Polansky O."/>
            <person name="Karasova D."/>
            <person name="Kubasova T."/>
            <person name="Cizek A."/>
            <person name="Rychlik I."/>
        </authorList>
    </citation>
    <scope>NUCLEOTIDE SEQUENCE [LARGE SCALE GENOMIC DNA]</scope>
    <source>
        <strain evidence="3">An149</strain>
    </source>
</reference>
<dbReference type="Proteomes" id="UP000196258">
    <property type="component" value="Unassembled WGS sequence"/>
</dbReference>
<protein>
    <submittedName>
        <fullName evidence="2">EbsC protein</fullName>
    </submittedName>
</protein>
<evidence type="ECO:0000313" key="2">
    <source>
        <dbReference type="EMBL" id="OUQ04587.1"/>
    </source>
</evidence>
<gene>
    <name evidence="2" type="ORF">B5E91_09345</name>
</gene>
<dbReference type="GO" id="GO:0002161">
    <property type="term" value="F:aminoacyl-tRNA deacylase activity"/>
    <property type="evidence" value="ECO:0007669"/>
    <property type="project" value="InterPro"/>
</dbReference>
<comment type="caution">
    <text evidence="2">The sequence shown here is derived from an EMBL/GenBank/DDBJ whole genome shotgun (WGS) entry which is preliminary data.</text>
</comment>
<proteinExistence type="predicted"/>
<dbReference type="PANTHER" id="PTHR30411:SF1">
    <property type="entry name" value="CYTOPLASMIC PROTEIN"/>
    <property type="match status" value="1"/>
</dbReference>
<feature type="domain" description="YbaK/aminoacyl-tRNA synthetase-associated" evidence="1">
    <location>
        <begin position="25"/>
        <end position="139"/>
    </location>
</feature>